<keyword evidence="6 10" id="KW-0378">Hydrolase</keyword>
<dbReference type="InterPro" id="IPR020821">
    <property type="entry name" value="ENPP1-3/EXOG-like_nuc-like"/>
</dbReference>
<proteinExistence type="inferred from homology"/>
<protein>
    <recommendedName>
        <fullName evidence="10">Endonuclease</fullName>
        <ecNumber evidence="10">3.1.30.-</ecNumber>
    </recommendedName>
</protein>
<dbReference type="InterPro" id="IPR040255">
    <property type="entry name" value="Non-specific_endonuclease"/>
</dbReference>
<evidence type="ECO:0000313" key="13">
    <source>
        <dbReference type="EMBL" id="PWA04112.1"/>
    </source>
</evidence>
<keyword evidence="3 10" id="KW-0540">Nuclease</keyword>
<dbReference type="InterPro" id="IPR001604">
    <property type="entry name" value="Endo_G_ENPP1-like_dom"/>
</dbReference>
<evidence type="ECO:0000256" key="9">
    <source>
        <dbReference type="PIRSR" id="PIRSR640255-2"/>
    </source>
</evidence>
<accession>A0A2U1JG42</accession>
<dbReference type="GO" id="GO:0003676">
    <property type="term" value="F:nucleic acid binding"/>
    <property type="evidence" value="ECO:0007669"/>
    <property type="project" value="InterPro"/>
</dbReference>
<evidence type="ECO:0000256" key="7">
    <source>
        <dbReference type="ARBA" id="ARBA00022842"/>
    </source>
</evidence>
<dbReference type="InterPro" id="IPR044929">
    <property type="entry name" value="DNA/RNA_non-sp_Endonuclease_sf"/>
</dbReference>
<keyword evidence="14" id="KW-1185">Reference proteome</keyword>
<evidence type="ECO:0000256" key="3">
    <source>
        <dbReference type="ARBA" id="ARBA00022722"/>
    </source>
</evidence>
<dbReference type="EMBL" id="QCZI01000019">
    <property type="protein sequence ID" value="PWA04112.1"/>
    <property type="molecule type" value="Genomic_DNA"/>
</dbReference>
<name>A0A2U1JG42_9FLAO</name>
<dbReference type="PROSITE" id="PS01070">
    <property type="entry name" value="NUCLEASE_NON_SPEC"/>
    <property type="match status" value="1"/>
</dbReference>
<dbReference type="SMART" id="SM00477">
    <property type="entry name" value="NUC"/>
    <property type="match status" value="1"/>
</dbReference>
<evidence type="ECO:0000256" key="10">
    <source>
        <dbReference type="RuleBase" id="RU366055"/>
    </source>
</evidence>
<evidence type="ECO:0000256" key="6">
    <source>
        <dbReference type="ARBA" id="ARBA00022801"/>
    </source>
</evidence>
<dbReference type="OrthoDB" id="9811262at2"/>
<comment type="similarity">
    <text evidence="2 10">Belongs to the DNA/RNA non-specific endonuclease family.</text>
</comment>
<keyword evidence="4 9" id="KW-0479">Metal-binding</keyword>
<evidence type="ECO:0000256" key="1">
    <source>
        <dbReference type="ARBA" id="ARBA00001946"/>
    </source>
</evidence>
<dbReference type="InterPro" id="IPR018524">
    <property type="entry name" value="DNA/RNA_endonuclease_AS"/>
</dbReference>
<evidence type="ECO:0000313" key="14">
    <source>
        <dbReference type="Proteomes" id="UP000245449"/>
    </source>
</evidence>
<keyword evidence="5 10" id="KW-0255">Endonuclease</keyword>
<keyword evidence="7" id="KW-0460">Magnesium</keyword>
<evidence type="ECO:0000256" key="8">
    <source>
        <dbReference type="PIRSR" id="PIRSR640255-1"/>
    </source>
</evidence>
<feature type="binding site" evidence="9">
    <location>
        <position position="132"/>
    </location>
    <ligand>
        <name>Mg(2+)</name>
        <dbReference type="ChEBI" id="CHEBI:18420"/>
        <note>catalytic</note>
    </ligand>
</feature>
<organism evidence="13 14">
    <name type="scientific">Flavobacterium psychrotolerans</name>
    <dbReference type="NCBI Taxonomy" id="2169410"/>
    <lineage>
        <taxon>Bacteria</taxon>
        <taxon>Pseudomonadati</taxon>
        <taxon>Bacteroidota</taxon>
        <taxon>Flavobacteriia</taxon>
        <taxon>Flavobacteriales</taxon>
        <taxon>Flavobacteriaceae</taxon>
        <taxon>Flavobacterium</taxon>
    </lineage>
</organism>
<dbReference type="SMART" id="SM00892">
    <property type="entry name" value="Endonuclease_NS"/>
    <property type="match status" value="1"/>
</dbReference>
<dbReference type="GO" id="GO:0046872">
    <property type="term" value="F:metal ion binding"/>
    <property type="evidence" value="ECO:0007669"/>
    <property type="project" value="UniProtKB-KW"/>
</dbReference>
<dbReference type="Gene3D" id="3.40.570.10">
    <property type="entry name" value="Extracellular Endonuclease, subunit A"/>
    <property type="match status" value="1"/>
</dbReference>
<dbReference type="PANTHER" id="PTHR13966:SF5">
    <property type="entry name" value="ENDONUCLEASE G, MITOCHONDRIAL"/>
    <property type="match status" value="1"/>
</dbReference>
<gene>
    <name evidence="13" type="ORF">DB895_12570</name>
</gene>
<dbReference type="CDD" id="cd00091">
    <property type="entry name" value="NUC"/>
    <property type="match status" value="1"/>
</dbReference>
<reference evidence="13 14" key="1">
    <citation type="submission" date="2018-04" db="EMBL/GenBank/DDBJ databases">
        <title>Flavobacterium sp. nov., isolated from glacier ice.</title>
        <authorList>
            <person name="Liu Q."/>
            <person name="Xin Y.-H."/>
        </authorList>
    </citation>
    <scope>NUCLEOTIDE SEQUENCE [LARGE SCALE GENOMIC DNA]</scope>
    <source>
        <strain evidence="13 14">RB1R5</strain>
    </source>
</reference>
<dbReference type="SUPFAM" id="SSF54060">
    <property type="entry name" value="His-Me finger endonucleases"/>
    <property type="match status" value="1"/>
</dbReference>
<feature type="active site" description="Proton acceptor" evidence="8">
    <location>
        <position position="101"/>
    </location>
</feature>
<evidence type="ECO:0000259" key="12">
    <source>
        <dbReference type="SMART" id="SM00892"/>
    </source>
</evidence>
<feature type="domain" description="DNA/RNA non-specific endonuclease/pyrophosphatase/phosphodiesterase" evidence="12">
    <location>
        <begin position="39"/>
        <end position="232"/>
    </location>
</feature>
<dbReference type="PANTHER" id="PTHR13966">
    <property type="entry name" value="ENDONUCLEASE RELATED"/>
    <property type="match status" value="1"/>
</dbReference>
<dbReference type="Pfam" id="PF01223">
    <property type="entry name" value="Endonuclease_NS"/>
    <property type="match status" value="1"/>
</dbReference>
<dbReference type="GO" id="GO:0016787">
    <property type="term" value="F:hydrolase activity"/>
    <property type="evidence" value="ECO:0007669"/>
    <property type="project" value="UniProtKB-KW"/>
</dbReference>
<evidence type="ECO:0000256" key="4">
    <source>
        <dbReference type="ARBA" id="ARBA00022723"/>
    </source>
</evidence>
<comment type="caution">
    <text evidence="13">The sequence shown here is derived from an EMBL/GenBank/DDBJ whole genome shotgun (WGS) entry which is preliminary data.</text>
</comment>
<dbReference type="EC" id="3.1.30.-" evidence="10"/>
<dbReference type="GO" id="GO:0004519">
    <property type="term" value="F:endonuclease activity"/>
    <property type="evidence" value="ECO:0007669"/>
    <property type="project" value="UniProtKB-UniRule"/>
</dbReference>
<comment type="cofactor">
    <cofactor evidence="1 10">
        <name>Mg(2+)</name>
        <dbReference type="ChEBI" id="CHEBI:18420"/>
    </cofactor>
</comment>
<evidence type="ECO:0000259" key="11">
    <source>
        <dbReference type="SMART" id="SM00477"/>
    </source>
</evidence>
<dbReference type="AlphaFoldDB" id="A0A2U1JG42"/>
<evidence type="ECO:0000256" key="2">
    <source>
        <dbReference type="ARBA" id="ARBA00010052"/>
    </source>
</evidence>
<dbReference type="Proteomes" id="UP000245449">
    <property type="component" value="Unassembled WGS sequence"/>
</dbReference>
<dbReference type="RefSeq" id="WP_116725719.1">
    <property type="nucleotide sequence ID" value="NZ_QCZI01000019.1"/>
</dbReference>
<evidence type="ECO:0000256" key="5">
    <source>
        <dbReference type="ARBA" id="ARBA00022759"/>
    </source>
</evidence>
<feature type="domain" description="ENPP1-3/EXOG-like endonuclease/phosphodiesterase" evidence="11">
    <location>
        <begin position="40"/>
        <end position="232"/>
    </location>
</feature>
<dbReference type="InterPro" id="IPR044925">
    <property type="entry name" value="His-Me_finger_sf"/>
</dbReference>
<sequence length="249" mass="28951">MIYKLFSIALIFSFFGTSKSNIPSSFDYFPTSTTNKIIKHDFYALSYNEKYEQAEWVTYYLKSHDGTTNHFKRPRFMSDPKVSSESAHLDNYKKSGFDRGHLCAAADMRFSKEAFDDTFYTSNISPQKHSFNDGVWKRLEDKTRYWSQKYNGIYVVTGGVLQKDLKTIGQENVAVPNYFYKILFCNLNGTCKMVGFLVPHKKSDAALYTFVVSVDSIEKMTGIDFFPQLEDRIENNLEQKSDYKVWSFN</sequence>